<reference evidence="2" key="1">
    <citation type="journal article" date="2010" name="ISME J.">
        <title>Metagenome of the Mediterranean deep chlorophyll maximum studied by direct and fosmid library 454 pyrosequencing.</title>
        <authorList>
            <person name="Ghai R."/>
            <person name="Martin-Cuadrado A.B."/>
            <person name="Molto A.G."/>
            <person name="Heredia I.G."/>
            <person name="Cabrera R."/>
            <person name="Martin J."/>
            <person name="Verdu M."/>
            <person name="Deschamps P."/>
            <person name="Moreira D."/>
            <person name="Lopez-Garcia P."/>
            <person name="Mira A."/>
            <person name="Rodriguez-Valera F."/>
        </authorList>
    </citation>
    <scope>NUCLEOTIDE SEQUENCE</scope>
</reference>
<dbReference type="EMBL" id="GU942970">
    <property type="protein sequence ID" value="ADD93210.1"/>
    <property type="molecule type" value="Genomic_DNA"/>
</dbReference>
<sequence>MAMMVHPETALGLAIVVAFLSESAQHSAELNRMERGGRQLASELRQANEHVENLQRALTRRHMELNNAIEELHRRDAVGSPAARELLKRQEEAMTAASSALETRQEQNDVVFNSMERLLNMQVEQTANMQRAMSDLLQHLISQPRGHFTMSDSVLVQEQRNQDTGLSETFNLINEWLDAEAVSSP</sequence>
<feature type="coiled-coil region" evidence="1">
    <location>
        <begin position="37"/>
        <end position="75"/>
    </location>
</feature>
<protein>
    <submittedName>
        <fullName evidence="2">Uncharacterized protein</fullName>
    </submittedName>
</protein>
<proteinExistence type="predicted"/>
<keyword evidence="1" id="KW-0175">Coiled coil</keyword>
<organism evidence="2">
    <name type="scientific">uncultured archaeon MedDCM-OCT-S08-C282</name>
    <dbReference type="NCBI Taxonomy" id="743096"/>
    <lineage>
        <taxon>Archaea</taxon>
        <taxon>environmental samples</taxon>
    </lineage>
</organism>
<dbReference type="AlphaFoldDB" id="D6PBV9"/>
<evidence type="ECO:0000256" key="1">
    <source>
        <dbReference type="SAM" id="Coils"/>
    </source>
</evidence>
<accession>D6PBV9</accession>
<evidence type="ECO:0000313" key="2">
    <source>
        <dbReference type="EMBL" id="ADD93210.1"/>
    </source>
</evidence>
<name>D6PBV9_9ARCH</name>